<dbReference type="EMBL" id="JABSTU010000006">
    <property type="protein sequence ID" value="KAH8027650.1"/>
    <property type="molecule type" value="Genomic_DNA"/>
</dbReference>
<evidence type="ECO:0000256" key="1">
    <source>
        <dbReference type="SAM" id="MobiDB-lite"/>
    </source>
</evidence>
<organism evidence="3 4">
    <name type="scientific">Rhipicephalus microplus</name>
    <name type="common">Cattle tick</name>
    <name type="synonym">Boophilus microplus</name>
    <dbReference type="NCBI Taxonomy" id="6941"/>
    <lineage>
        <taxon>Eukaryota</taxon>
        <taxon>Metazoa</taxon>
        <taxon>Ecdysozoa</taxon>
        <taxon>Arthropoda</taxon>
        <taxon>Chelicerata</taxon>
        <taxon>Arachnida</taxon>
        <taxon>Acari</taxon>
        <taxon>Parasitiformes</taxon>
        <taxon>Ixodida</taxon>
        <taxon>Ixodoidea</taxon>
        <taxon>Ixodidae</taxon>
        <taxon>Rhipicephalinae</taxon>
        <taxon>Rhipicephalus</taxon>
        <taxon>Boophilus</taxon>
    </lineage>
</organism>
<keyword evidence="2" id="KW-0472">Membrane</keyword>
<keyword evidence="2" id="KW-1133">Transmembrane helix</keyword>
<dbReference type="Proteomes" id="UP000821866">
    <property type="component" value="Chromosome 4"/>
</dbReference>
<feature type="compositionally biased region" description="Basic residues" evidence="1">
    <location>
        <begin position="192"/>
        <end position="203"/>
    </location>
</feature>
<protein>
    <submittedName>
        <fullName evidence="3">Uncharacterized protein</fullName>
    </submittedName>
</protein>
<feature type="region of interest" description="Disordered" evidence="1">
    <location>
        <begin position="1"/>
        <end position="84"/>
    </location>
</feature>
<keyword evidence="4" id="KW-1185">Reference proteome</keyword>
<sequence length="226" mass="23652">MTDVQPFPPDGIDDVFQGQQPYWPADGPARPSTGKLPDVGSAAAYPRHGEFDTGTRSSDGSGPRSAEEGDDRPPPPRQRPPPWGFYGLVGALALGAILAGALLGNSLNDVAGAQALARRGPAADEDGSTVGANEDTTTAARYMQVAANATATTKRSRARTIKAADAEPTGTVKASADEEESEEQEETTATTRKPKKKKKKAKPAARLAAAPTSRRRKTTVKDDGDD</sequence>
<accession>A0A9J6E0A4</accession>
<gene>
    <name evidence="3" type="ORF">HPB51_007200</name>
</gene>
<feature type="transmembrane region" description="Helical" evidence="2">
    <location>
        <begin position="83"/>
        <end position="104"/>
    </location>
</feature>
<reference evidence="3" key="2">
    <citation type="submission" date="2021-09" db="EMBL/GenBank/DDBJ databases">
        <authorList>
            <person name="Jia N."/>
            <person name="Wang J."/>
            <person name="Shi W."/>
            <person name="Du L."/>
            <person name="Sun Y."/>
            <person name="Zhan W."/>
            <person name="Jiang J."/>
            <person name="Wang Q."/>
            <person name="Zhang B."/>
            <person name="Ji P."/>
            <person name="Sakyi L.B."/>
            <person name="Cui X."/>
            <person name="Yuan T."/>
            <person name="Jiang B."/>
            <person name="Yang W."/>
            <person name="Lam T.T.-Y."/>
            <person name="Chang Q."/>
            <person name="Ding S."/>
            <person name="Wang X."/>
            <person name="Zhu J."/>
            <person name="Ruan X."/>
            <person name="Zhao L."/>
            <person name="Wei J."/>
            <person name="Que T."/>
            <person name="Du C."/>
            <person name="Cheng J."/>
            <person name="Dai P."/>
            <person name="Han X."/>
            <person name="Huang E."/>
            <person name="Gao Y."/>
            <person name="Liu J."/>
            <person name="Shao H."/>
            <person name="Ye R."/>
            <person name="Li L."/>
            <person name="Wei W."/>
            <person name="Wang X."/>
            <person name="Wang C."/>
            <person name="Huo Q."/>
            <person name="Li W."/>
            <person name="Guo W."/>
            <person name="Chen H."/>
            <person name="Chen S."/>
            <person name="Zhou L."/>
            <person name="Zhou L."/>
            <person name="Ni X."/>
            <person name="Tian J."/>
            <person name="Zhou Y."/>
            <person name="Sheng Y."/>
            <person name="Liu T."/>
            <person name="Pan Y."/>
            <person name="Xia L."/>
            <person name="Li J."/>
            <person name="Zhao F."/>
            <person name="Cao W."/>
        </authorList>
    </citation>
    <scope>NUCLEOTIDE SEQUENCE</scope>
    <source>
        <strain evidence="3">Rmic-2018</strain>
        <tissue evidence="3">Larvae</tissue>
    </source>
</reference>
<keyword evidence="2" id="KW-0812">Transmembrane</keyword>
<evidence type="ECO:0000256" key="2">
    <source>
        <dbReference type="SAM" id="Phobius"/>
    </source>
</evidence>
<evidence type="ECO:0000313" key="4">
    <source>
        <dbReference type="Proteomes" id="UP000821866"/>
    </source>
</evidence>
<proteinExistence type="predicted"/>
<reference evidence="3" key="1">
    <citation type="journal article" date="2020" name="Cell">
        <title>Large-Scale Comparative Analyses of Tick Genomes Elucidate Their Genetic Diversity and Vector Capacities.</title>
        <authorList>
            <consortium name="Tick Genome and Microbiome Consortium (TIGMIC)"/>
            <person name="Jia N."/>
            <person name="Wang J."/>
            <person name="Shi W."/>
            <person name="Du L."/>
            <person name="Sun Y."/>
            <person name="Zhan W."/>
            <person name="Jiang J.F."/>
            <person name="Wang Q."/>
            <person name="Zhang B."/>
            <person name="Ji P."/>
            <person name="Bell-Sakyi L."/>
            <person name="Cui X.M."/>
            <person name="Yuan T.T."/>
            <person name="Jiang B.G."/>
            <person name="Yang W.F."/>
            <person name="Lam T.T."/>
            <person name="Chang Q.C."/>
            <person name="Ding S.J."/>
            <person name="Wang X.J."/>
            <person name="Zhu J.G."/>
            <person name="Ruan X.D."/>
            <person name="Zhao L."/>
            <person name="Wei J.T."/>
            <person name="Ye R.Z."/>
            <person name="Que T.C."/>
            <person name="Du C.H."/>
            <person name="Zhou Y.H."/>
            <person name="Cheng J.X."/>
            <person name="Dai P.F."/>
            <person name="Guo W.B."/>
            <person name="Han X.H."/>
            <person name="Huang E.J."/>
            <person name="Li L.F."/>
            <person name="Wei W."/>
            <person name="Gao Y.C."/>
            <person name="Liu J.Z."/>
            <person name="Shao H.Z."/>
            <person name="Wang X."/>
            <person name="Wang C.C."/>
            <person name="Yang T.C."/>
            <person name="Huo Q.B."/>
            <person name="Li W."/>
            <person name="Chen H.Y."/>
            <person name="Chen S.E."/>
            <person name="Zhou L.G."/>
            <person name="Ni X.B."/>
            <person name="Tian J.H."/>
            <person name="Sheng Y."/>
            <person name="Liu T."/>
            <person name="Pan Y.S."/>
            <person name="Xia L.Y."/>
            <person name="Li J."/>
            <person name="Zhao F."/>
            <person name="Cao W.C."/>
        </authorList>
    </citation>
    <scope>NUCLEOTIDE SEQUENCE</scope>
    <source>
        <strain evidence="3">Rmic-2018</strain>
    </source>
</reference>
<dbReference type="AlphaFoldDB" id="A0A9J6E0A4"/>
<feature type="compositionally biased region" description="Basic and acidic residues" evidence="1">
    <location>
        <begin position="65"/>
        <end position="74"/>
    </location>
</feature>
<comment type="caution">
    <text evidence="3">The sequence shown here is derived from an EMBL/GenBank/DDBJ whole genome shotgun (WGS) entry which is preliminary data.</text>
</comment>
<feature type="compositionally biased region" description="Acidic residues" evidence="1">
    <location>
        <begin position="177"/>
        <end position="186"/>
    </location>
</feature>
<feature type="region of interest" description="Disordered" evidence="1">
    <location>
        <begin position="148"/>
        <end position="226"/>
    </location>
</feature>
<name>A0A9J6E0A4_RHIMP</name>
<evidence type="ECO:0000313" key="3">
    <source>
        <dbReference type="EMBL" id="KAH8027650.1"/>
    </source>
</evidence>